<dbReference type="GO" id="GO:0016301">
    <property type="term" value="F:kinase activity"/>
    <property type="evidence" value="ECO:0007669"/>
    <property type="project" value="UniProtKB-KW"/>
</dbReference>
<dbReference type="InterPro" id="IPR027417">
    <property type="entry name" value="P-loop_NTPase"/>
</dbReference>
<dbReference type="Gene3D" id="3.40.50.300">
    <property type="entry name" value="P-loop containing nucleotide triphosphate hydrolases"/>
    <property type="match status" value="1"/>
</dbReference>
<evidence type="ECO:0000313" key="2">
    <source>
        <dbReference type="Proteomes" id="UP000198762"/>
    </source>
</evidence>
<dbReference type="SUPFAM" id="SSF52540">
    <property type="entry name" value="P-loop containing nucleoside triphosphate hydrolases"/>
    <property type="match status" value="1"/>
</dbReference>
<dbReference type="RefSeq" id="WP_091849617.1">
    <property type="nucleotide sequence ID" value="NZ_FOHZ01000004.1"/>
</dbReference>
<dbReference type="OrthoDB" id="455474at2"/>
<keyword evidence="1" id="KW-0418">Kinase</keyword>
<organism evidence="1 2">
    <name type="scientific">Marinobacter segnicrescens</name>
    <dbReference type="NCBI Taxonomy" id="430453"/>
    <lineage>
        <taxon>Bacteria</taxon>
        <taxon>Pseudomonadati</taxon>
        <taxon>Pseudomonadota</taxon>
        <taxon>Gammaproteobacteria</taxon>
        <taxon>Pseudomonadales</taxon>
        <taxon>Marinobacteraceae</taxon>
        <taxon>Marinobacter</taxon>
    </lineage>
</organism>
<name>A0A1I0BT59_9GAMM</name>
<gene>
    <name evidence="1" type="ORF">SAMN04487962_104158</name>
</gene>
<evidence type="ECO:0000313" key="1">
    <source>
        <dbReference type="EMBL" id="SET10121.1"/>
    </source>
</evidence>
<dbReference type="AlphaFoldDB" id="A0A1I0BT59"/>
<dbReference type="EMBL" id="FOHZ01000004">
    <property type="protein sequence ID" value="SET10121.1"/>
    <property type="molecule type" value="Genomic_DNA"/>
</dbReference>
<dbReference type="Proteomes" id="UP000198762">
    <property type="component" value="Unassembled WGS sequence"/>
</dbReference>
<keyword evidence="1" id="KW-0808">Transferase</keyword>
<dbReference type="STRING" id="430453.SAMN04487962_104158"/>
<protein>
    <submittedName>
        <fullName evidence="1">D-glycerate 3-kinase</fullName>
    </submittedName>
</protein>
<accession>A0A1I0BT59</accession>
<sequence>MPNTDTDDALEALMNQHRLPPEYRRTVSDIIEPLALSLYQASKDSDTPLVVGIHGAQGTGKSTLTDFLRVLLAYRYRCPTASLSLDDIYHTRETRSELASEVHPMLATRGVPGTHDLPLGNRVLDELVAANAGSRTPMPVFNKALDDREPEENWPLFIGHPEIILVEGWCLGALPQSEEKLATPLNDLERNDDADGRWRRYVNQQLDGPYKDFFERLDLLIMMKAPSFDAVKRWRTEQEHKLAERYRAAPKVGEESGRPAPQVRIMGDAELERFVMHYERITRHCLDEMPARADVLLELDEDHTLTRA</sequence>
<keyword evidence="2" id="KW-1185">Reference proteome</keyword>
<proteinExistence type="predicted"/>
<reference evidence="2" key="1">
    <citation type="submission" date="2016-10" db="EMBL/GenBank/DDBJ databases">
        <authorList>
            <person name="Varghese N."/>
            <person name="Submissions S."/>
        </authorList>
    </citation>
    <scope>NUCLEOTIDE SEQUENCE [LARGE SCALE GENOMIC DNA]</scope>
    <source>
        <strain evidence="2">CGMCC 1.6489</strain>
    </source>
</reference>